<comment type="catalytic activity">
    <reaction evidence="10 11">
        <text>D-sedoheptulose 7-phosphate + D-glyceraldehyde 3-phosphate = D-erythrose 4-phosphate + beta-D-fructose 6-phosphate</text>
        <dbReference type="Rhea" id="RHEA:17053"/>
        <dbReference type="ChEBI" id="CHEBI:16897"/>
        <dbReference type="ChEBI" id="CHEBI:57483"/>
        <dbReference type="ChEBI" id="CHEBI:57634"/>
        <dbReference type="ChEBI" id="CHEBI:59776"/>
        <dbReference type="EC" id="2.2.1.2"/>
    </reaction>
</comment>
<keyword evidence="8 11" id="KW-0570">Pentose shunt</keyword>
<dbReference type="InterPro" id="IPR001585">
    <property type="entry name" value="TAL/FSA"/>
</dbReference>
<comment type="function">
    <text evidence="1 11">Transaldolase is important for the balance of metabolites in the pentose-phosphate pathway.</text>
</comment>
<dbReference type="PROSITE" id="PS00958">
    <property type="entry name" value="TRANSALDOLASE_2"/>
    <property type="match status" value="1"/>
</dbReference>
<accession>A0A936TEE1</accession>
<dbReference type="PIRSF" id="PIRSF036915">
    <property type="entry name" value="Trnald_Bac_Plnt"/>
    <property type="match status" value="1"/>
</dbReference>
<evidence type="ECO:0000256" key="1">
    <source>
        <dbReference type="ARBA" id="ARBA00003518"/>
    </source>
</evidence>
<evidence type="ECO:0000256" key="4">
    <source>
        <dbReference type="ARBA" id="ARBA00008426"/>
    </source>
</evidence>
<dbReference type="Pfam" id="PF00923">
    <property type="entry name" value="TAL_FSA"/>
    <property type="match status" value="1"/>
</dbReference>
<comment type="caution">
    <text evidence="12">The sequence shown here is derived from an EMBL/GenBank/DDBJ whole genome shotgun (WGS) entry which is preliminary data.</text>
</comment>
<proteinExistence type="inferred from homology"/>
<dbReference type="GO" id="GO:0005975">
    <property type="term" value="P:carbohydrate metabolic process"/>
    <property type="evidence" value="ECO:0007669"/>
    <property type="project" value="InterPro"/>
</dbReference>
<evidence type="ECO:0000256" key="2">
    <source>
        <dbReference type="ARBA" id="ARBA00004496"/>
    </source>
</evidence>
<dbReference type="SUPFAM" id="SSF51569">
    <property type="entry name" value="Aldolase"/>
    <property type="match status" value="1"/>
</dbReference>
<dbReference type="GO" id="GO:0006098">
    <property type="term" value="P:pentose-phosphate shunt"/>
    <property type="evidence" value="ECO:0007669"/>
    <property type="project" value="UniProtKB-UniRule"/>
</dbReference>
<protein>
    <recommendedName>
        <fullName evidence="5 11">Transaldolase</fullName>
        <ecNumber evidence="5 11">2.2.1.2</ecNumber>
    </recommendedName>
</protein>
<dbReference type="PROSITE" id="PS01054">
    <property type="entry name" value="TRANSALDOLASE_1"/>
    <property type="match status" value="1"/>
</dbReference>
<sequence>MSQLIKLHEDCGQSPWLDNITRGWITSGEMRRWIDRGVRGITSNPTIFQKAMASADYDEELARLTRSGASVEEAYWQLVGSDISAAADLLSGVHESSGGVDGWVSVEVSPALAHDTEGTIEAARELSRNLALDNLYVKVPATAEGIEAIRVLTSEGIPVNVTLIFGLERYADVIEAYLSGLEAHKGTLSHISSVGSFFISRVDTEVDRRLTEVGTDDALDLLGTAAITQGKLAYQLAMTAFSGSRWDALEERGAKLQRPLWASTSTKNPDYPDTYYVDSLIGPNTVNTLPEATLEAFDDHGNLVSTLDASPEADQKRWEQLGELVDLDEVSAKLEAEGVASFATSFDDVLATLAERVGPSVDG</sequence>
<evidence type="ECO:0000256" key="10">
    <source>
        <dbReference type="ARBA" id="ARBA00048810"/>
    </source>
</evidence>
<gene>
    <name evidence="11 12" type="primary">tal</name>
    <name evidence="12" type="ORF">IPN02_15825</name>
</gene>
<dbReference type="Gene3D" id="3.20.20.70">
    <property type="entry name" value="Aldolase class I"/>
    <property type="match status" value="1"/>
</dbReference>
<dbReference type="InterPro" id="IPR013785">
    <property type="entry name" value="Aldolase_TIM"/>
</dbReference>
<evidence type="ECO:0000313" key="12">
    <source>
        <dbReference type="EMBL" id="MBK9298273.1"/>
    </source>
</evidence>
<reference evidence="12 13" key="1">
    <citation type="submission" date="2020-10" db="EMBL/GenBank/DDBJ databases">
        <title>Connecting structure to function with the recovery of over 1000 high-quality activated sludge metagenome-assembled genomes encoding full-length rRNA genes using long-read sequencing.</title>
        <authorList>
            <person name="Singleton C.M."/>
            <person name="Petriglieri F."/>
            <person name="Kristensen J.M."/>
            <person name="Kirkegaard R.H."/>
            <person name="Michaelsen T.Y."/>
            <person name="Andersen M.H."/>
            <person name="Karst S.M."/>
            <person name="Dueholm M.S."/>
            <person name="Nielsen P.H."/>
            <person name="Albertsen M."/>
        </authorList>
    </citation>
    <scope>NUCLEOTIDE SEQUENCE [LARGE SCALE GENOMIC DNA]</scope>
    <source>
        <strain evidence="12">Lyne_18-Q3-R50-59_MAXAC.006</strain>
    </source>
</reference>
<evidence type="ECO:0000256" key="3">
    <source>
        <dbReference type="ARBA" id="ARBA00004857"/>
    </source>
</evidence>
<dbReference type="PANTHER" id="PTHR10683:SF31">
    <property type="entry name" value="TRANSALDOLASE"/>
    <property type="match status" value="1"/>
</dbReference>
<dbReference type="GO" id="GO:0004801">
    <property type="term" value="F:transaldolase activity"/>
    <property type="evidence" value="ECO:0007669"/>
    <property type="project" value="UniProtKB-UniRule"/>
</dbReference>
<comment type="similarity">
    <text evidence="4 11">Belongs to the transaldolase family. Type 2 subfamily.</text>
</comment>
<evidence type="ECO:0000256" key="9">
    <source>
        <dbReference type="ARBA" id="ARBA00023270"/>
    </source>
</evidence>
<dbReference type="NCBIfam" id="NF002881">
    <property type="entry name" value="PRK03343.1"/>
    <property type="match status" value="1"/>
</dbReference>
<dbReference type="GO" id="GO:0005737">
    <property type="term" value="C:cytoplasm"/>
    <property type="evidence" value="ECO:0007669"/>
    <property type="project" value="UniProtKB-SubCell"/>
</dbReference>
<keyword evidence="6 11" id="KW-0963">Cytoplasm</keyword>
<evidence type="ECO:0000256" key="11">
    <source>
        <dbReference type="HAMAP-Rule" id="MF_00493"/>
    </source>
</evidence>
<keyword evidence="9 11" id="KW-0704">Schiff base</keyword>
<comment type="pathway">
    <text evidence="3 11">Carbohydrate degradation; pentose phosphate pathway; D-glyceraldehyde 3-phosphate and beta-D-fructose 6-phosphate from D-ribose 5-phosphate and D-xylulose 5-phosphate (non-oxidative stage): step 2/3.</text>
</comment>
<dbReference type="InterPro" id="IPR018225">
    <property type="entry name" value="Transaldolase_AS"/>
</dbReference>
<dbReference type="EMBL" id="JADJZA010000008">
    <property type="protein sequence ID" value="MBK9298273.1"/>
    <property type="molecule type" value="Genomic_DNA"/>
</dbReference>
<comment type="subcellular location">
    <subcellularLocation>
        <location evidence="2 11">Cytoplasm</location>
    </subcellularLocation>
</comment>
<dbReference type="InterPro" id="IPR004732">
    <property type="entry name" value="Transaldolase_2"/>
</dbReference>
<dbReference type="CDD" id="cd00955">
    <property type="entry name" value="Transaldolase_like"/>
    <property type="match status" value="1"/>
</dbReference>
<dbReference type="Proteomes" id="UP000727993">
    <property type="component" value="Unassembled WGS sequence"/>
</dbReference>
<evidence type="ECO:0000256" key="8">
    <source>
        <dbReference type="ARBA" id="ARBA00023126"/>
    </source>
</evidence>
<evidence type="ECO:0000313" key="13">
    <source>
        <dbReference type="Proteomes" id="UP000727993"/>
    </source>
</evidence>
<dbReference type="HAMAP" id="MF_00493">
    <property type="entry name" value="Transaldolase_2"/>
    <property type="match status" value="1"/>
</dbReference>
<keyword evidence="7 11" id="KW-0808">Transferase</keyword>
<organism evidence="12 13">
    <name type="scientific">Candidatus Neomicrothrix subdominans</name>
    <dbReference type="NCBI Taxonomy" id="2954438"/>
    <lineage>
        <taxon>Bacteria</taxon>
        <taxon>Bacillati</taxon>
        <taxon>Actinomycetota</taxon>
        <taxon>Acidimicrobiia</taxon>
        <taxon>Acidimicrobiales</taxon>
        <taxon>Microthrixaceae</taxon>
        <taxon>Candidatus Neomicrothrix</taxon>
    </lineage>
</organism>
<evidence type="ECO:0000256" key="7">
    <source>
        <dbReference type="ARBA" id="ARBA00022679"/>
    </source>
</evidence>
<dbReference type="AlphaFoldDB" id="A0A936TEE1"/>
<dbReference type="PANTHER" id="PTHR10683">
    <property type="entry name" value="TRANSALDOLASE"/>
    <property type="match status" value="1"/>
</dbReference>
<feature type="active site" description="Schiff-base intermediate with substrate" evidence="11">
    <location>
        <position position="138"/>
    </location>
</feature>
<evidence type="ECO:0000256" key="5">
    <source>
        <dbReference type="ARBA" id="ARBA00013151"/>
    </source>
</evidence>
<dbReference type="NCBIfam" id="TIGR00876">
    <property type="entry name" value="tal_mycobact"/>
    <property type="match status" value="1"/>
</dbReference>
<name>A0A936TEE1_9ACTN</name>
<dbReference type="EC" id="2.2.1.2" evidence="5 11"/>
<evidence type="ECO:0000256" key="6">
    <source>
        <dbReference type="ARBA" id="ARBA00022490"/>
    </source>
</evidence>